<sequence length="210" mass="24078">MVLLKLSETVRPSSDEDFDLAVKKLEQLFGEFAFQTDQDFCDALKSEMRLLKDRSTLVSGGQVISVGREEFTEMLDRHWFQRSRLARLVHEYFGWTIYNLARPDGSGEEFGVRIGDTERYYVADIPPRVVHSPVVLRRSQENHIAASDGIMADVDDPTIYTRLILLCNDEVARAIKADVAWYGRVLDILSGENLLKQEELELGRYRPGHQ</sequence>
<name>A0A081CVG7_9HYPH</name>
<accession>A0A081CVG7</accession>
<evidence type="ECO:0000313" key="1">
    <source>
        <dbReference type="EMBL" id="GAK70663.1"/>
    </source>
</evidence>
<protein>
    <submittedName>
        <fullName evidence="1">Uncharacterized protein</fullName>
    </submittedName>
</protein>
<dbReference type="EMBL" id="BBJU01000013">
    <property type="protein sequence ID" value="GAK70663.1"/>
    <property type="molecule type" value="Genomic_DNA"/>
</dbReference>
<gene>
    <name evidence="1" type="ORF">RRU01S_13_00010</name>
</gene>
<dbReference type="AlphaFoldDB" id="A0A081CVG7"/>
<proteinExistence type="predicted"/>
<evidence type="ECO:0000313" key="2">
    <source>
        <dbReference type="Proteomes" id="UP000028701"/>
    </source>
</evidence>
<comment type="caution">
    <text evidence="1">The sequence shown here is derived from an EMBL/GenBank/DDBJ whole genome shotgun (WGS) entry which is preliminary data.</text>
</comment>
<reference evidence="1 2" key="1">
    <citation type="submission" date="2014-08" db="EMBL/GenBank/DDBJ databases">
        <title>Whole genome shotgun sequence of Rhizobium rubi NBRC 13261.</title>
        <authorList>
            <person name="Katano-Makiyama Y."/>
            <person name="Hosoyama A."/>
            <person name="Hashimoto M."/>
            <person name="Hosoyama Y."/>
            <person name="Noguchi M."/>
            <person name="Tsuchikane K."/>
            <person name="Uohara A."/>
            <person name="Ohji S."/>
            <person name="Ichikawa N."/>
            <person name="Kimura A."/>
            <person name="Yamazoe A."/>
            <person name="Fujita N."/>
        </authorList>
    </citation>
    <scope>NUCLEOTIDE SEQUENCE [LARGE SCALE GENOMIC DNA]</scope>
    <source>
        <strain evidence="1 2">NBRC 13261</strain>
    </source>
</reference>
<organism evidence="1 2">
    <name type="scientific">Agrobacterium rubi TR3 = NBRC 13261</name>
    <dbReference type="NCBI Taxonomy" id="1368415"/>
    <lineage>
        <taxon>Bacteria</taxon>
        <taxon>Pseudomonadati</taxon>
        <taxon>Pseudomonadota</taxon>
        <taxon>Alphaproteobacteria</taxon>
        <taxon>Hyphomicrobiales</taxon>
        <taxon>Rhizobiaceae</taxon>
        <taxon>Rhizobium/Agrobacterium group</taxon>
        <taxon>Agrobacterium</taxon>
    </lineage>
</organism>
<dbReference type="Proteomes" id="UP000028701">
    <property type="component" value="Unassembled WGS sequence"/>
</dbReference>